<evidence type="ECO:0000256" key="1">
    <source>
        <dbReference type="ARBA" id="ARBA00022448"/>
    </source>
</evidence>
<feature type="domain" description="ABC transporter" evidence="10">
    <location>
        <begin position="5"/>
        <end position="242"/>
    </location>
</feature>
<evidence type="ECO:0000259" key="10">
    <source>
        <dbReference type="PROSITE" id="PS50893"/>
    </source>
</evidence>
<proteinExistence type="predicted"/>
<dbReference type="InterPro" id="IPR011868">
    <property type="entry name" value="ModC_ABC_ATP-bd"/>
</dbReference>
<dbReference type="SMART" id="SM00382">
    <property type="entry name" value="AAA"/>
    <property type="match status" value="1"/>
</dbReference>
<keyword evidence="4" id="KW-0997">Cell inner membrane</keyword>
<evidence type="ECO:0000256" key="8">
    <source>
        <dbReference type="ARBA" id="ARBA00023136"/>
    </source>
</evidence>
<dbReference type="GO" id="GO:0005524">
    <property type="term" value="F:ATP binding"/>
    <property type="evidence" value="ECO:0007669"/>
    <property type="project" value="UniProtKB-KW"/>
</dbReference>
<dbReference type="InterPro" id="IPR005116">
    <property type="entry name" value="Transp-assoc_OB_typ1"/>
</dbReference>
<keyword evidence="5" id="KW-0547">Nucleotide-binding</keyword>
<dbReference type="GO" id="GO:0016020">
    <property type="term" value="C:membrane"/>
    <property type="evidence" value="ECO:0007669"/>
    <property type="project" value="InterPro"/>
</dbReference>
<dbReference type="Gene3D" id="2.40.50.100">
    <property type="match status" value="1"/>
</dbReference>
<dbReference type="Gene3D" id="3.40.50.300">
    <property type="entry name" value="P-loop containing nucleotide triphosphate hydrolases"/>
    <property type="match status" value="1"/>
</dbReference>
<dbReference type="GO" id="GO:0016887">
    <property type="term" value="F:ATP hydrolysis activity"/>
    <property type="evidence" value="ECO:0007669"/>
    <property type="project" value="InterPro"/>
</dbReference>
<evidence type="ECO:0000256" key="6">
    <source>
        <dbReference type="ARBA" id="ARBA00022840"/>
    </source>
</evidence>
<reference evidence="12 13" key="2">
    <citation type="journal article" date="2011" name="PLoS ONE">
        <title>The Cyst-Dividing Bacterium Ramlibacter tataouinensis TTB310 Genome Reveals a Well-Stocked Toolbox for Adaptation to a Desert Environment.</title>
        <authorList>
            <person name="De Luca G."/>
            <person name="Barakat M."/>
            <person name="Ortet P."/>
            <person name="Fochesato S."/>
            <person name="Jourlin-Castelli C."/>
            <person name="Ansaldi M."/>
            <person name="Py B."/>
            <person name="Fichant G."/>
            <person name="Coutinho P.M."/>
            <person name="Voulhoux R."/>
            <person name="Bastien O."/>
            <person name="Marechal E."/>
            <person name="Henrissat B."/>
            <person name="Quentin Y."/>
            <person name="Noirot P."/>
            <person name="Filloux A."/>
            <person name="Mejean V."/>
            <person name="Dubow M.S."/>
            <person name="Barras F."/>
            <person name="Barbe V."/>
            <person name="Weissenbach J."/>
            <person name="Mihalcescu I."/>
            <person name="Vermeglio A."/>
            <person name="Achouak W."/>
            <person name="Heulin T."/>
        </authorList>
    </citation>
    <scope>NUCLEOTIDE SEQUENCE [LARGE SCALE GENOMIC DNA]</scope>
    <source>
        <strain evidence="13">ATCC BAA-407 / DSM 14655 / LMG 21543 / TTB310</strain>
    </source>
</reference>
<keyword evidence="2" id="KW-1003">Cell membrane</keyword>
<name>F5Y3E3_RAMTT</name>
<evidence type="ECO:0000256" key="5">
    <source>
        <dbReference type="ARBA" id="ARBA00022741"/>
    </source>
</evidence>
<dbReference type="SUPFAM" id="SSF50331">
    <property type="entry name" value="MOP-like"/>
    <property type="match status" value="1"/>
</dbReference>
<dbReference type="STRING" id="365046.Rta_13300"/>
<keyword evidence="8" id="KW-0472">Membrane</keyword>
<evidence type="ECO:0000313" key="13">
    <source>
        <dbReference type="Proteomes" id="UP000008385"/>
    </source>
</evidence>
<dbReference type="eggNOG" id="COG4148">
    <property type="taxonomic scope" value="Bacteria"/>
</dbReference>
<evidence type="ECO:0000256" key="3">
    <source>
        <dbReference type="ARBA" id="ARBA00022505"/>
    </source>
</evidence>
<sequence>MSPAAAAHRIRLRLPRPGGFRLDVDLQLPARGITVLFGPSGSGKTTVLRCVAGLERAEEALVQVGGTAWQDDANGVFLPTWQRPLGYVFQEASLFDHLDVRSNLRFAQKRAGRAAAHDALSLEGVIELLGIAHLLARRPTGLSGGERQRVAIARALATQPRLLLLDEPLAALDAVRRRDILPWLERLRDELRIPMLYVTHSADEMARLADTLVPMDQGRALACGPLAQTLARADLPLAQGEDAGALWQGTLAERDLRWRLARVDCAGGSLWLRDEGLAIGTPVRVRVLARDVSIATQAPASGASSIQNVIAATVGAVQEAGHPSQVVVRLDCGGGEALLARITARAAHALALAPGLRVWAQVKAAALAR</sequence>
<protein>
    <submittedName>
        <fullName evidence="12">Candidate ABC type molybdate transport system, ATP-binding component</fullName>
    </submittedName>
</protein>
<dbReference type="GO" id="GO:0015098">
    <property type="term" value="F:molybdate ion transmembrane transporter activity"/>
    <property type="evidence" value="ECO:0007669"/>
    <property type="project" value="InterPro"/>
</dbReference>
<dbReference type="PROSITE" id="PS00211">
    <property type="entry name" value="ABC_TRANSPORTER_1"/>
    <property type="match status" value="1"/>
</dbReference>
<dbReference type="InterPro" id="IPR050334">
    <property type="entry name" value="Molybdenum_import_ModC"/>
</dbReference>
<keyword evidence="3 9" id="KW-0500">Molybdenum</keyword>
<evidence type="ECO:0000256" key="2">
    <source>
        <dbReference type="ARBA" id="ARBA00022475"/>
    </source>
</evidence>
<dbReference type="PROSITE" id="PS50893">
    <property type="entry name" value="ABC_TRANSPORTER_2"/>
    <property type="match status" value="1"/>
</dbReference>
<gene>
    <name evidence="12" type="ordered locus">Rta_13300</name>
</gene>
<evidence type="ECO:0000256" key="4">
    <source>
        <dbReference type="ARBA" id="ARBA00022519"/>
    </source>
</evidence>
<keyword evidence="6 12" id="KW-0067">ATP-binding</keyword>
<dbReference type="InterPro" id="IPR027417">
    <property type="entry name" value="P-loop_NTPase"/>
</dbReference>
<dbReference type="EMBL" id="CP000245">
    <property type="protein sequence ID" value="AEG92417.1"/>
    <property type="molecule type" value="Genomic_DNA"/>
</dbReference>
<dbReference type="PROSITE" id="PS51866">
    <property type="entry name" value="MOP"/>
    <property type="match status" value="1"/>
</dbReference>
<dbReference type="InterPro" id="IPR004606">
    <property type="entry name" value="Mop_domain"/>
</dbReference>
<evidence type="ECO:0000313" key="12">
    <source>
        <dbReference type="EMBL" id="AEG92417.1"/>
    </source>
</evidence>
<dbReference type="GO" id="GO:0140359">
    <property type="term" value="F:ABC-type transporter activity"/>
    <property type="evidence" value="ECO:0007669"/>
    <property type="project" value="InterPro"/>
</dbReference>
<evidence type="ECO:0000259" key="11">
    <source>
        <dbReference type="PROSITE" id="PS51866"/>
    </source>
</evidence>
<dbReference type="InterPro" id="IPR003593">
    <property type="entry name" value="AAA+_ATPase"/>
</dbReference>
<evidence type="ECO:0000256" key="7">
    <source>
        <dbReference type="ARBA" id="ARBA00022967"/>
    </source>
</evidence>
<dbReference type="Pfam" id="PF03459">
    <property type="entry name" value="TOBE"/>
    <property type="match status" value="1"/>
</dbReference>
<keyword evidence="7" id="KW-1278">Translocase</keyword>
<dbReference type="InterPro" id="IPR008995">
    <property type="entry name" value="Mo/tungstate-bd_C_term_dom"/>
</dbReference>
<accession>F5Y3E3</accession>
<dbReference type="SUPFAM" id="SSF52540">
    <property type="entry name" value="P-loop containing nucleoside triphosphate hydrolases"/>
    <property type="match status" value="1"/>
</dbReference>
<dbReference type="AlphaFoldDB" id="F5Y3E3"/>
<dbReference type="Pfam" id="PF00005">
    <property type="entry name" value="ABC_tran"/>
    <property type="match status" value="1"/>
</dbReference>
<dbReference type="PANTHER" id="PTHR43514">
    <property type="entry name" value="ABC TRANSPORTER I FAMILY MEMBER 10"/>
    <property type="match status" value="1"/>
</dbReference>
<dbReference type="HOGENOM" id="CLU_000604_1_1_4"/>
<dbReference type="InterPro" id="IPR017871">
    <property type="entry name" value="ABC_transporter-like_CS"/>
</dbReference>
<evidence type="ECO:0000256" key="9">
    <source>
        <dbReference type="PROSITE-ProRule" id="PRU01213"/>
    </source>
</evidence>
<reference evidence="13" key="1">
    <citation type="submission" date="2006-01" db="EMBL/GenBank/DDBJ databases">
        <title>Genome of the cyst-dividing bacterium Ramlibacter tataouinensis.</title>
        <authorList>
            <person name="Barakat M."/>
            <person name="Ortet P."/>
            <person name="De Luca G."/>
            <person name="Jourlin-Castelli C."/>
            <person name="Ansaldi M."/>
            <person name="Py B."/>
            <person name="Fichant G."/>
            <person name="Coutinho P."/>
            <person name="Voulhoux R."/>
            <person name="Bastien O."/>
            <person name="Roy S."/>
            <person name="Marechal E."/>
            <person name="Henrissat B."/>
            <person name="Quentin Y."/>
            <person name="Noirot P."/>
            <person name="Filloux A."/>
            <person name="Mejean V."/>
            <person name="DuBow M."/>
            <person name="Barras F."/>
            <person name="Heulin T."/>
        </authorList>
    </citation>
    <scope>NUCLEOTIDE SEQUENCE [LARGE SCALE GENOMIC DNA]</scope>
    <source>
        <strain evidence="13">ATCC BAA-407 / DSM 14655 / LMG 21543 / TTB310</strain>
    </source>
</reference>
<keyword evidence="1" id="KW-0813">Transport</keyword>
<dbReference type="Proteomes" id="UP000008385">
    <property type="component" value="Chromosome"/>
</dbReference>
<dbReference type="PANTHER" id="PTHR43514:SF10">
    <property type="entry name" value="MOLYBDENUM IMPORT ATP-BINDING PROTEIN MODC 2"/>
    <property type="match status" value="1"/>
</dbReference>
<feature type="domain" description="Mop" evidence="11">
    <location>
        <begin position="303"/>
        <end position="369"/>
    </location>
</feature>
<keyword evidence="13" id="KW-1185">Reference proteome</keyword>
<dbReference type="InterPro" id="IPR003439">
    <property type="entry name" value="ABC_transporter-like_ATP-bd"/>
</dbReference>
<dbReference type="RefSeq" id="WP_013900650.1">
    <property type="nucleotide sequence ID" value="NC_015677.1"/>
</dbReference>
<dbReference type="KEGG" id="rta:Rta_13300"/>
<dbReference type="NCBIfam" id="TIGR02142">
    <property type="entry name" value="modC_ABC"/>
    <property type="match status" value="1"/>
</dbReference>
<organism evidence="12 13">
    <name type="scientific">Ramlibacter tataouinensis (strain ATCC BAA-407 / DSM 14655 / LMG 21543 / TTB310)</name>
    <dbReference type="NCBI Taxonomy" id="365046"/>
    <lineage>
        <taxon>Bacteria</taxon>
        <taxon>Pseudomonadati</taxon>
        <taxon>Pseudomonadota</taxon>
        <taxon>Betaproteobacteria</taxon>
        <taxon>Burkholderiales</taxon>
        <taxon>Comamonadaceae</taxon>
        <taxon>Ramlibacter</taxon>
    </lineage>
</organism>
<dbReference type="PATRIC" id="fig|365046.3.peg.1358"/>